<dbReference type="EMBL" id="CP031976">
    <property type="protein sequence ID" value="QHI14225.1"/>
    <property type="molecule type" value="Genomic_DNA"/>
</dbReference>
<accession>A0A372ML21</accession>
<evidence type="ECO:0000313" key="1">
    <source>
        <dbReference type="EMBL" id="QHI14225.1"/>
    </source>
</evidence>
<protein>
    <submittedName>
        <fullName evidence="1">Uncharacterized protein</fullName>
    </submittedName>
</protein>
<gene>
    <name evidence="1" type="ORF">AhaeAN43_13080</name>
</gene>
<dbReference type="Proteomes" id="UP000463868">
    <property type="component" value="Chromosome"/>
</dbReference>
<organism evidence="1 2">
    <name type="scientific">Acinetobacter haemolyticus</name>
    <dbReference type="NCBI Taxonomy" id="29430"/>
    <lineage>
        <taxon>Bacteria</taxon>
        <taxon>Pseudomonadati</taxon>
        <taxon>Pseudomonadota</taxon>
        <taxon>Gammaproteobacteria</taxon>
        <taxon>Moraxellales</taxon>
        <taxon>Moraxellaceae</taxon>
        <taxon>Acinetobacter</taxon>
    </lineage>
</organism>
<sequence length="180" mass="20863">MPRWIYGLMGIALIWLVWTNWLKPVPNLTQVTAQGVQIVELQTYEGAFRVLARKDYHVGRESEFSPIDLAVGWGDMAKPEIYKQVEISQRNRWYYWRVDSEPPIALRQIAVQSANMHLVPATEEVAKQLKQIKKDDLVYLKGALIEIQAPDGWRWRSSLSREDTGSGACELMRVDRVVWH</sequence>
<proteinExistence type="predicted"/>
<name>A0A372ML21_ACIHA</name>
<evidence type="ECO:0000313" key="2">
    <source>
        <dbReference type="Proteomes" id="UP000463868"/>
    </source>
</evidence>
<dbReference type="AlphaFoldDB" id="A0A372ML21"/>
<reference evidence="1 2" key="1">
    <citation type="submission" date="2018-08" db="EMBL/GenBank/DDBJ databases">
        <title>Analysis of the genomic diversity of Mexican Acinetobacter haemolyticus clinical isolates.</title>
        <authorList>
            <person name="Castro-Jaimes S."/>
            <person name="Cevallos M.A."/>
        </authorList>
    </citation>
    <scope>NUCLEOTIDE SEQUENCE [LARGE SCALE GENOMIC DNA]</scope>
    <source>
        <strain evidence="1 2">AN43</strain>
    </source>
</reference>
<dbReference type="RefSeq" id="WP_005091585.1">
    <property type="nucleotide sequence ID" value="NZ_CAXNZT010000043.1"/>
</dbReference>